<organism evidence="1 2">
    <name type="scientific">Salmonella enterica subsp. enterica serovar Sanjuan</name>
    <dbReference type="NCBI Taxonomy" id="1160765"/>
    <lineage>
        <taxon>Bacteria</taxon>
        <taxon>Pseudomonadati</taxon>
        <taxon>Pseudomonadota</taxon>
        <taxon>Gammaproteobacteria</taxon>
        <taxon>Enterobacterales</taxon>
        <taxon>Enterobacteriaceae</taxon>
        <taxon>Salmonella</taxon>
    </lineage>
</organism>
<evidence type="ECO:0000313" key="1">
    <source>
        <dbReference type="EMBL" id="VEA08623.1"/>
    </source>
</evidence>
<name>A0A3S4FLC9_SALET</name>
<accession>A0A3S4FLC9</accession>
<dbReference type="AlphaFoldDB" id="A0A3S4FLC9"/>
<protein>
    <submittedName>
        <fullName evidence="1">Uncharacterized protein</fullName>
    </submittedName>
</protein>
<dbReference type="EMBL" id="LR134142">
    <property type="protein sequence ID" value="VEA08623.1"/>
    <property type="molecule type" value="Genomic_DNA"/>
</dbReference>
<evidence type="ECO:0000313" key="2">
    <source>
        <dbReference type="Proteomes" id="UP000276345"/>
    </source>
</evidence>
<gene>
    <name evidence="1" type="ORF">NCTC7406_03830</name>
</gene>
<proteinExistence type="predicted"/>
<dbReference type="Proteomes" id="UP000276345">
    <property type="component" value="Chromosome"/>
</dbReference>
<reference evidence="1 2" key="1">
    <citation type="submission" date="2018-12" db="EMBL/GenBank/DDBJ databases">
        <authorList>
            <consortium name="Pathogen Informatics"/>
        </authorList>
    </citation>
    <scope>NUCLEOTIDE SEQUENCE [LARGE SCALE GENOMIC DNA]</scope>
    <source>
        <strain evidence="1 2">NCTC7406</strain>
    </source>
</reference>
<sequence length="66" mass="7246">MFIINAETIIQLEGDPHAVIGTQIVAAIHIFNAVAHKVRLNSFHGILTNRESVTDKIFQTHASPAK</sequence>